<evidence type="ECO:0000256" key="1">
    <source>
        <dbReference type="SAM" id="Coils"/>
    </source>
</evidence>
<evidence type="ECO:0000313" key="3">
    <source>
        <dbReference type="Proteomes" id="UP000295493"/>
    </source>
</evidence>
<dbReference type="PANTHER" id="PTHR36922:SF1">
    <property type="entry name" value="DUF1993 DOMAIN-CONTAINING PROTEIN"/>
    <property type="match status" value="1"/>
</dbReference>
<comment type="caution">
    <text evidence="2">The sequence shown here is derived from an EMBL/GenBank/DDBJ whole genome shotgun (WGS) entry which is preliminary data.</text>
</comment>
<dbReference type="Pfam" id="PF09351">
    <property type="entry name" value="DUF1993"/>
    <property type="match status" value="1"/>
</dbReference>
<dbReference type="SUPFAM" id="SSF109854">
    <property type="entry name" value="DinB/YfiT-like putative metalloenzymes"/>
    <property type="match status" value="1"/>
</dbReference>
<dbReference type="InterPro" id="IPR034660">
    <property type="entry name" value="DinB/YfiT-like"/>
</dbReference>
<dbReference type="OrthoDB" id="338237at2"/>
<dbReference type="Proteomes" id="UP000295493">
    <property type="component" value="Unassembled WGS sequence"/>
</dbReference>
<reference evidence="2 3" key="1">
    <citation type="submission" date="2019-03" db="EMBL/GenBank/DDBJ databases">
        <title>Genomic Encyclopedia of Type Strains, Phase IV (KMG-IV): sequencing the most valuable type-strain genomes for metagenomic binning, comparative biology and taxonomic classification.</title>
        <authorList>
            <person name="Goeker M."/>
        </authorList>
    </citation>
    <scope>NUCLEOTIDE SEQUENCE [LARGE SCALE GENOMIC DNA]</scope>
    <source>
        <strain evidence="2 3">DSM 25059</strain>
    </source>
</reference>
<name>A0A4R6FLM6_9SPHN</name>
<dbReference type="EMBL" id="SNWD01000006">
    <property type="protein sequence ID" value="TDN82297.1"/>
    <property type="molecule type" value="Genomic_DNA"/>
</dbReference>
<evidence type="ECO:0008006" key="4">
    <source>
        <dbReference type="Google" id="ProtNLM"/>
    </source>
</evidence>
<dbReference type="InterPro" id="IPR018531">
    <property type="entry name" value="DUF1993"/>
</dbReference>
<proteinExistence type="predicted"/>
<accession>A0A4R6FLM6</accession>
<feature type="coiled-coil region" evidence="1">
    <location>
        <begin position="15"/>
        <end position="42"/>
    </location>
</feature>
<dbReference type="RefSeq" id="WP_133495675.1">
    <property type="nucleotide sequence ID" value="NZ_BMLU01000006.1"/>
</dbReference>
<sequence length="187" mass="20414">MSLTQLLVPSYRNMLRTLSGLLEKAERQLADRTDELLSARLAADMYPLATQIRFAAYQAQEAVYRLHGQAVPESVQAVADEARNAGEAPGSIADARARLDEALAFLDGVSDDALDDRADQAVVVEVPGGIIFDMTGESFVRDWALPQFYFHVITAYAILRNQGVEIGKADFVPHMFAYLRPGTAPAG</sequence>
<dbReference type="Gene3D" id="1.20.120.450">
    <property type="entry name" value="dinb family like domain"/>
    <property type="match status" value="1"/>
</dbReference>
<evidence type="ECO:0000313" key="2">
    <source>
        <dbReference type="EMBL" id="TDN82297.1"/>
    </source>
</evidence>
<keyword evidence="3" id="KW-1185">Reference proteome</keyword>
<organism evidence="2 3">
    <name type="scientific">Stakelama pacifica</name>
    <dbReference type="NCBI Taxonomy" id="517720"/>
    <lineage>
        <taxon>Bacteria</taxon>
        <taxon>Pseudomonadati</taxon>
        <taxon>Pseudomonadota</taxon>
        <taxon>Alphaproteobacteria</taxon>
        <taxon>Sphingomonadales</taxon>
        <taxon>Sphingomonadaceae</taxon>
        <taxon>Stakelama</taxon>
    </lineage>
</organism>
<keyword evidence="1" id="KW-0175">Coiled coil</keyword>
<dbReference type="AlphaFoldDB" id="A0A4R6FLM6"/>
<dbReference type="PANTHER" id="PTHR36922">
    <property type="entry name" value="BLL2446 PROTEIN"/>
    <property type="match status" value="1"/>
</dbReference>
<gene>
    <name evidence="2" type="ORF">EV664_106104</name>
</gene>
<protein>
    <recommendedName>
        <fullName evidence="4">DUF1993 domain-containing protein</fullName>
    </recommendedName>
</protein>